<protein>
    <recommendedName>
        <fullName evidence="2">Neprosin PEP catalytic domain-containing protein</fullName>
    </recommendedName>
</protein>
<dbReference type="Proteomes" id="UP000002499">
    <property type="component" value="Unassembled WGS sequence"/>
</dbReference>
<gene>
    <name evidence="3" type="ORF">MAC_05532</name>
</gene>
<name>E9E6N4_METAQ</name>
<feature type="signal peptide" evidence="1">
    <location>
        <begin position="1"/>
        <end position="20"/>
    </location>
</feature>
<evidence type="ECO:0000256" key="1">
    <source>
        <dbReference type="SAM" id="SignalP"/>
    </source>
</evidence>
<proteinExistence type="predicted"/>
<dbReference type="PANTHER" id="PTHR31589:SF223">
    <property type="entry name" value="PROTEIN, PUTATIVE (DUF239)-RELATED"/>
    <property type="match status" value="1"/>
</dbReference>
<dbReference type="eggNOG" id="ENOG502QSP9">
    <property type="taxonomic scope" value="Eukaryota"/>
</dbReference>
<accession>E9E6N4</accession>
<dbReference type="OrthoDB" id="4958656at2759"/>
<dbReference type="HOGENOM" id="CLU_710153_0_0_1"/>
<evidence type="ECO:0000259" key="2">
    <source>
        <dbReference type="PROSITE" id="PS52045"/>
    </source>
</evidence>
<dbReference type="OMA" id="CVASHQQ"/>
<sequence>MRWELFMAATLAALVQSTSAALSTHKEAKLNIVKTTVEDGITVDWVTRESQGEIFTPPSEPPAGADIEAFGRNLAARPQAQGPEGTVPIARVNNDVPMKQPPLLHTENYSNATELHARASVRYKHWYATAYQNNENIGGGAFISTHRPFLERDGDFSLLQVAVVHERADQPNGAAKQDQTVEAGWTNYPVLHKGGPILFAFYTTNGYRGQADYVGGYNFKVKGWFQQDREIYPGMPISAFSVEGGKQEEIEIRYKLFNNCWWLYTMGRYIGCYPTSLFAREGVNPKNTLATSATNILLYGEVYNTGERLTTTDMGTGRHASEGWKYAASMRVMKWVDTNGQEHDWSGFVHADDPARYSIMPRFQSGWQGWHSHMFLGGPGAGSVGA</sequence>
<dbReference type="GeneID" id="19249843"/>
<dbReference type="STRING" id="655827.E9E6N4"/>
<dbReference type="InterPro" id="IPR004314">
    <property type="entry name" value="Neprosin"/>
</dbReference>
<dbReference type="PANTHER" id="PTHR31589">
    <property type="entry name" value="PROTEIN, PUTATIVE (DUF239)-RELATED-RELATED"/>
    <property type="match status" value="1"/>
</dbReference>
<keyword evidence="4" id="KW-1185">Reference proteome</keyword>
<dbReference type="PROSITE" id="PS52045">
    <property type="entry name" value="NEPROSIN_PEP_CD"/>
    <property type="match status" value="1"/>
</dbReference>
<feature type="domain" description="Neprosin PEP catalytic" evidence="2">
    <location>
        <begin position="117"/>
        <end position="383"/>
    </location>
</feature>
<dbReference type="AlphaFoldDB" id="E9E6N4"/>
<dbReference type="InParanoid" id="E9E6N4"/>
<dbReference type="KEGG" id="maw:19249843"/>
<dbReference type="InterPro" id="IPR053168">
    <property type="entry name" value="Glutamic_endopeptidase"/>
</dbReference>
<dbReference type="Pfam" id="PF03080">
    <property type="entry name" value="Neprosin"/>
    <property type="match status" value="1"/>
</dbReference>
<reference evidence="3 4" key="1">
    <citation type="journal article" date="2011" name="PLoS Genet.">
        <title>Genome sequencing and comparative transcriptomics of the model entomopathogenic fungi Metarhizium anisopliae and M. acridum.</title>
        <authorList>
            <person name="Gao Q."/>
            <person name="Jin K."/>
            <person name="Ying S.H."/>
            <person name="Zhang Y."/>
            <person name="Xiao G."/>
            <person name="Shang Y."/>
            <person name="Duan Z."/>
            <person name="Hu X."/>
            <person name="Xie X.Q."/>
            <person name="Zhou G."/>
            <person name="Peng G."/>
            <person name="Luo Z."/>
            <person name="Huang W."/>
            <person name="Wang B."/>
            <person name="Fang W."/>
            <person name="Wang S."/>
            <person name="Zhong Y."/>
            <person name="Ma L.J."/>
            <person name="St Leger R.J."/>
            <person name="Zhao G.P."/>
            <person name="Pei Y."/>
            <person name="Feng M.G."/>
            <person name="Xia Y."/>
            <person name="Wang C."/>
        </authorList>
    </citation>
    <scope>NUCLEOTIDE SEQUENCE [LARGE SCALE GENOMIC DNA]</scope>
    <source>
        <strain evidence="3 4">CQMa 102</strain>
    </source>
</reference>
<evidence type="ECO:0000313" key="3">
    <source>
        <dbReference type="EMBL" id="EFY88480.1"/>
    </source>
</evidence>
<feature type="chain" id="PRO_5003235504" description="Neprosin PEP catalytic domain-containing protein" evidence="1">
    <location>
        <begin position="21"/>
        <end position="386"/>
    </location>
</feature>
<evidence type="ECO:0000313" key="4">
    <source>
        <dbReference type="Proteomes" id="UP000002499"/>
    </source>
</evidence>
<organism evidence="4">
    <name type="scientific">Metarhizium acridum (strain CQMa 102)</name>
    <dbReference type="NCBI Taxonomy" id="655827"/>
    <lineage>
        <taxon>Eukaryota</taxon>
        <taxon>Fungi</taxon>
        <taxon>Dikarya</taxon>
        <taxon>Ascomycota</taxon>
        <taxon>Pezizomycotina</taxon>
        <taxon>Sordariomycetes</taxon>
        <taxon>Hypocreomycetidae</taxon>
        <taxon>Hypocreales</taxon>
        <taxon>Clavicipitaceae</taxon>
        <taxon>Metarhizium</taxon>
    </lineage>
</organism>
<dbReference type="EMBL" id="GL698511">
    <property type="protein sequence ID" value="EFY88480.1"/>
    <property type="molecule type" value="Genomic_DNA"/>
</dbReference>
<keyword evidence="1" id="KW-0732">Signal</keyword>